<gene>
    <name evidence="1" type="ORF">QFC20_000851</name>
</gene>
<accession>A0ACC2WZD8</accession>
<organism evidence="1 2">
    <name type="scientific">Naganishia adeliensis</name>
    <dbReference type="NCBI Taxonomy" id="92952"/>
    <lineage>
        <taxon>Eukaryota</taxon>
        <taxon>Fungi</taxon>
        <taxon>Dikarya</taxon>
        <taxon>Basidiomycota</taxon>
        <taxon>Agaricomycotina</taxon>
        <taxon>Tremellomycetes</taxon>
        <taxon>Filobasidiales</taxon>
        <taxon>Filobasidiaceae</taxon>
        <taxon>Naganishia</taxon>
    </lineage>
</organism>
<dbReference type="EMBL" id="JASBWS010000004">
    <property type="protein sequence ID" value="KAJ9116171.1"/>
    <property type="molecule type" value="Genomic_DNA"/>
</dbReference>
<comment type="caution">
    <text evidence="1">The sequence shown here is derived from an EMBL/GenBank/DDBJ whole genome shotgun (WGS) entry which is preliminary data.</text>
</comment>
<dbReference type="Proteomes" id="UP001230649">
    <property type="component" value="Unassembled WGS sequence"/>
</dbReference>
<evidence type="ECO:0000313" key="1">
    <source>
        <dbReference type="EMBL" id="KAJ9116171.1"/>
    </source>
</evidence>
<proteinExistence type="predicted"/>
<sequence>MDDDGFTTVRRTGRGRAARPPNKPSRTKPSPQISYNSLTLAGSRRDNTTLKGKLDKVLAILETRKRQLEEKSGGGGKGKEKSFVDSWTDQIKAVRRIFHGDLDATASPPPSAVRPMRIVCLGIGIVHESRESQFQFLLLDMLREALSVSADEVWVYDPLFTPIEVGLLKERGYQLISKNECGKHKLDSRYNTLAYMPHCPGKLYDAFIRENWDKQILGGKWASAGSPTELEEEDRKPEVIPKVVWLANDFRGYIDNLPRRRVEQELPSLSRLTPHLSTVAFPSLSASHIASNAFNSLVFQYISEEESKKMDWNVVPPEGSTEGRAGRTEVIEDEIKGIKDGEESGEEVPGEKEIEAAERLFVSMSLS</sequence>
<reference evidence="1" key="1">
    <citation type="submission" date="2023-04" db="EMBL/GenBank/DDBJ databases">
        <title>Draft Genome sequencing of Naganishia species isolated from polar environments using Oxford Nanopore Technology.</title>
        <authorList>
            <person name="Leo P."/>
            <person name="Venkateswaran K."/>
        </authorList>
    </citation>
    <scope>NUCLEOTIDE SEQUENCE</scope>
    <source>
        <strain evidence="1">MNA-CCFEE 5262</strain>
    </source>
</reference>
<protein>
    <submittedName>
        <fullName evidence="1">Uncharacterized protein</fullName>
    </submittedName>
</protein>
<evidence type="ECO:0000313" key="2">
    <source>
        <dbReference type="Proteomes" id="UP001230649"/>
    </source>
</evidence>
<keyword evidence="2" id="KW-1185">Reference proteome</keyword>
<name>A0ACC2WZD8_9TREE</name>